<accession>A0A1U7NF60</accession>
<feature type="site" description="Transition state stabilizer" evidence="13">
    <location>
        <position position="79"/>
    </location>
</feature>
<keyword evidence="7 13" id="KW-0378">Hydrolase</keyword>
<dbReference type="Gene3D" id="3.40.1350.10">
    <property type="match status" value="1"/>
</dbReference>
<dbReference type="InterPro" id="IPR011335">
    <property type="entry name" value="Restrct_endonuc-II-like"/>
</dbReference>
<evidence type="ECO:0000256" key="5">
    <source>
        <dbReference type="ARBA" id="ARBA00022759"/>
    </source>
</evidence>
<dbReference type="GO" id="GO:0000287">
    <property type="term" value="F:magnesium ion binding"/>
    <property type="evidence" value="ECO:0007669"/>
    <property type="project" value="UniProtKB-UniRule"/>
</dbReference>
<keyword evidence="10 13" id="KW-0234">DNA repair</keyword>
<organism evidence="14 15">
    <name type="scientific">Ileibacterium valens</name>
    <dbReference type="NCBI Taxonomy" id="1862668"/>
    <lineage>
        <taxon>Bacteria</taxon>
        <taxon>Bacillati</taxon>
        <taxon>Bacillota</taxon>
        <taxon>Erysipelotrichia</taxon>
        <taxon>Erysipelotrichales</taxon>
        <taxon>Erysipelotrichaceae</taxon>
        <taxon>Ileibacterium</taxon>
    </lineage>
</organism>
<dbReference type="CDD" id="cd22354">
    <property type="entry name" value="RecU-like"/>
    <property type="match status" value="1"/>
</dbReference>
<dbReference type="GO" id="GO:0008821">
    <property type="term" value="F:crossover junction DNA endonuclease activity"/>
    <property type="evidence" value="ECO:0007669"/>
    <property type="project" value="UniProtKB-EC"/>
</dbReference>
<evidence type="ECO:0000256" key="10">
    <source>
        <dbReference type="ARBA" id="ARBA00023204"/>
    </source>
</evidence>
<evidence type="ECO:0000256" key="8">
    <source>
        <dbReference type="ARBA" id="ARBA00022842"/>
    </source>
</evidence>
<reference evidence="14 15" key="1">
    <citation type="submission" date="2016-11" db="EMBL/GenBank/DDBJ databases">
        <title>Description of two novel members of the family Erysipelotrichaceae: Ileibacterium lipovorans gen. nov., sp. nov. and Dubosiella newyorkensis, gen. nov., sp. nov.</title>
        <authorList>
            <person name="Cox L.M."/>
            <person name="Sohn J."/>
            <person name="Tyrrell K.L."/>
            <person name="Citron D.M."/>
            <person name="Lawson P.A."/>
            <person name="Patel N.B."/>
            <person name="Iizumi T."/>
            <person name="Perez-Perez G.I."/>
            <person name="Goldstein E.J."/>
            <person name="Blaser M.J."/>
        </authorList>
    </citation>
    <scope>NUCLEOTIDE SEQUENCE [LARGE SCALE GENOMIC DNA]</scope>
    <source>
        <strain evidence="14 15">NYU-BL-A3</strain>
    </source>
</reference>
<gene>
    <name evidence="13" type="primary">recU</name>
    <name evidence="14" type="ORF">BO222_08070</name>
</gene>
<dbReference type="InterPro" id="IPR004612">
    <property type="entry name" value="Resolv_RecU"/>
</dbReference>
<dbReference type="PIRSF" id="PIRSF037785">
    <property type="entry name" value="RecU"/>
    <property type="match status" value="1"/>
</dbReference>
<dbReference type="SUPFAM" id="SSF52980">
    <property type="entry name" value="Restriction endonuclease-like"/>
    <property type="match status" value="1"/>
</dbReference>
<evidence type="ECO:0000256" key="11">
    <source>
        <dbReference type="ARBA" id="ARBA00023447"/>
    </source>
</evidence>
<dbReference type="EMBL" id="MPJW01000157">
    <property type="protein sequence ID" value="OLU38658.1"/>
    <property type="molecule type" value="Genomic_DNA"/>
</dbReference>
<dbReference type="AlphaFoldDB" id="A0A1U7NF60"/>
<evidence type="ECO:0000256" key="1">
    <source>
        <dbReference type="ARBA" id="ARBA00004496"/>
    </source>
</evidence>
<evidence type="ECO:0000256" key="7">
    <source>
        <dbReference type="ARBA" id="ARBA00022801"/>
    </source>
</evidence>
<feature type="binding site" evidence="13">
    <location>
        <position position="64"/>
    </location>
    <ligand>
        <name>Mg(2+)</name>
        <dbReference type="ChEBI" id="CHEBI:18420"/>
    </ligand>
</feature>
<evidence type="ECO:0000313" key="15">
    <source>
        <dbReference type="Proteomes" id="UP000186341"/>
    </source>
</evidence>
<comment type="subcellular location">
    <subcellularLocation>
        <location evidence="1 13">Cytoplasm</location>
    </subcellularLocation>
</comment>
<keyword evidence="3 13" id="KW-0540">Nuclease</keyword>
<keyword evidence="8 13" id="KW-0460">Magnesium</keyword>
<dbReference type="EC" id="3.1.21.10" evidence="13"/>
<protein>
    <recommendedName>
        <fullName evidence="12 13">Holliday junction resolvase RecU</fullName>
        <ecNumber evidence="13">3.1.21.10</ecNumber>
    </recommendedName>
    <alternativeName>
        <fullName evidence="13">Recombination protein U homolog</fullName>
    </alternativeName>
</protein>
<comment type="caution">
    <text evidence="14">The sequence shown here is derived from an EMBL/GenBank/DDBJ whole genome shotgun (WGS) entry which is preliminary data.</text>
</comment>
<comment type="catalytic activity">
    <reaction evidence="13">
        <text>Endonucleolytic cleavage at a junction such as a reciprocal single-stranded crossover between two homologous DNA duplexes (Holliday junction).</text>
        <dbReference type="EC" id="3.1.21.10"/>
    </reaction>
</comment>
<keyword evidence="15" id="KW-1185">Reference proteome</keyword>
<comment type="similarity">
    <text evidence="11 13">Belongs to the RecU family.</text>
</comment>
<sequence length="182" mass="21095">MDNHSGRGARLEEDLNASNTYYNDIGAALIHKKPTPIQVVRVDYPSRDHAKIVEAYYRTPSTTDYNGIYKGHYIDFEAKETRNRSSFPKYLIHEHQIEHLKKVAKLGGIGFFIIRFSHFNETWLIDSSDLIRVFEQTKAASIPHQWFCENGLLLKEGFMPRINYLKAVDEKYLKGDTIAKDN</sequence>
<dbReference type="NCBIfam" id="TIGR00648">
    <property type="entry name" value="recU"/>
    <property type="match status" value="1"/>
</dbReference>
<comment type="cofactor">
    <cofactor evidence="13">
        <name>Mg(2+)</name>
        <dbReference type="ChEBI" id="CHEBI:18420"/>
    </cofactor>
    <text evidence="13">Binds 1 Mg(2+) ion per subunit.</text>
</comment>
<feature type="binding site" evidence="13">
    <location>
        <position position="96"/>
    </location>
    <ligand>
        <name>Mg(2+)</name>
        <dbReference type="ChEBI" id="CHEBI:18420"/>
    </ligand>
</feature>
<keyword evidence="5 13" id="KW-0255">Endonuclease</keyword>
<dbReference type="GO" id="GO:0006281">
    <property type="term" value="P:DNA repair"/>
    <property type="evidence" value="ECO:0007669"/>
    <property type="project" value="UniProtKB-UniRule"/>
</dbReference>
<dbReference type="HAMAP" id="MF_00130">
    <property type="entry name" value="RecU"/>
    <property type="match status" value="1"/>
</dbReference>
<feature type="binding site" evidence="13">
    <location>
        <position position="62"/>
    </location>
    <ligand>
        <name>Mg(2+)</name>
        <dbReference type="ChEBI" id="CHEBI:18420"/>
    </ligand>
</feature>
<evidence type="ECO:0000256" key="9">
    <source>
        <dbReference type="ARBA" id="ARBA00023172"/>
    </source>
</evidence>
<evidence type="ECO:0000256" key="6">
    <source>
        <dbReference type="ARBA" id="ARBA00022763"/>
    </source>
</evidence>
<comment type="function">
    <text evidence="13">Endonuclease that resolves Holliday junction intermediates in genetic recombination. Cleaves mobile four-strand junctions by introducing symmetrical nicks in paired strands. Promotes annealing of linear ssDNA with homologous dsDNA. Required for DNA repair, homologous recombination and chromosome segregation.</text>
</comment>
<dbReference type="GO" id="GO:0003676">
    <property type="term" value="F:nucleic acid binding"/>
    <property type="evidence" value="ECO:0007669"/>
    <property type="project" value="InterPro"/>
</dbReference>
<keyword evidence="4 13" id="KW-0479">Metal-binding</keyword>
<evidence type="ECO:0000256" key="4">
    <source>
        <dbReference type="ARBA" id="ARBA00022723"/>
    </source>
</evidence>
<dbReference type="Proteomes" id="UP000186341">
    <property type="component" value="Unassembled WGS sequence"/>
</dbReference>
<evidence type="ECO:0000256" key="12">
    <source>
        <dbReference type="ARBA" id="ARBA00029523"/>
    </source>
</evidence>
<evidence type="ECO:0000256" key="3">
    <source>
        <dbReference type="ARBA" id="ARBA00022722"/>
    </source>
</evidence>
<feature type="binding site" evidence="13">
    <location>
        <position position="77"/>
    </location>
    <ligand>
        <name>Mg(2+)</name>
        <dbReference type="ChEBI" id="CHEBI:18420"/>
    </ligand>
</feature>
<evidence type="ECO:0000256" key="13">
    <source>
        <dbReference type="HAMAP-Rule" id="MF_00130"/>
    </source>
</evidence>
<name>A0A1U7NF60_9FIRM</name>
<dbReference type="GO" id="GO:0005737">
    <property type="term" value="C:cytoplasm"/>
    <property type="evidence" value="ECO:0007669"/>
    <property type="project" value="UniProtKB-SubCell"/>
</dbReference>
<keyword evidence="2 13" id="KW-0963">Cytoplasm</keyword>
<dbReference type="GO" id="GO:0007059">
    <property type="term" value="P:chromosome segregation"/>
    <property type="evidence" value="ECO:0007669"/>
    <property type="project" value="UniProtKB-UniRule"/>
</dbReference>
<dbReference type="InterPro" id="IPR011856">
    <property type="entry name" value="tRNA_endonuc-like_dom_sf"/>
</dbReference>
<proteinExistence type="inferred from homology"/>
<keyword evidence="6 13" id="KW-0227">DNA damage</keyword>
<keyword evidence="9 13" id="KW-0233">DNA recombination</keyword>
<evidence type="ECO:0000256" key="2">
    <source>
        <dbReference type="ARBA" id="ARBA00022490"/>
    </source>
</evidence>
<dbReference type="GO" id="GO:0006310">
    <property type="term" value="P:DNA recombination"/>
    <property type="evidence" value="ECO:0007669"/>
    <property type="project" value="UniProtKB-UniRule"/>
</dbReference>
<dbReference type="Pfam" id="PF03838">
    <property type="entry name" value="RecU"/>
    <property type="match status" value="1"/>
</dbReference>
<evidence type="ECO:0000313" key="14">
    <source>
        <dbReference type="EMBL" id="OLU38658.1"/>
    </source>
</evidence>
<dbReference type="NCBIfam" id="NF002584">
    <property type="entry name" value="PRK02234.1-5"/>
    <property type="match status" value="1"/>
</dbReference>